<dbReference type="Gene3D" id="3.40.50.720">
    <property type="entry name" value="NAD(P)-binding Rossmann-like Domain"/>
    <property type="match status" value="1"/>
</dbReference>
<dbReference type="SUPFAM" id="SSF51735">
    <property type="entry name" value="NAD(P)-binding Rossmann-fold domains"/>
    <property type="match status" value="1"/>
</dbReference>
<protein>
    <recommendedName>
        <fullName evidence="2">RmlD-like substrate binding domain-containing protein</fullName>
    </recommendedName>
</protein>
<reference evidence="1" key="1">
    <citation type="submission" date="2018-05" db="EMBL/GenBank/DDBJ databases">
        <authorList>
            <person name="Lanie J.A."/>
            <person name="Ng W.-L."/>
            <person name="Kazmierczak K.M."/>
            <person name="Andrzejewski T.M."/>
            <person name="Davidsen T.M."/>
            <person name="Wayne K.J."/>
            <person name="Tettelin H."/>
            <person name="Glass J.I."/>
            <person name="Rusch D."/>
            <person name="Podicherti R."/>
            <person name="Tsui H.-C.T."/>
            <person name="Winkler M.E."/>
        </authorList>
    </citation>
    <scope>NUCLEOTIDE SEQUENCE</scope>
</reference>
<dbReference type="EMBL" id="UINC01196381">
    <property type="protein sequence ID" value="SVE13367.1"/>
    <property type="molecule type" value="Genomic_DNA"/>
</dbReference>
<dbReference type="AlphaFoldDB" id="A0A383AZX0"/>
<proteinExistence type="predicted"/>
<evidence type="ECO:0008006" key="2">
    <source>
        <dbReference type="Google" id="ProtNLM"/>
    </source>
</evidence>
<evidence type="ECO:0000313" key="1">
    <source>
        <dbReference type="EMBL" id="SVE13367.1"/>
    </source>
</evidence>
<dbReference type="InterPro" id="IPR036291">
    <property type="entry name" value="NAD(P)-bd_dom_sf"/>
</dbReference>
<feature type="non-terminal residue" evidence="1">
    <location>
        <position position="1"/>
    </location>
</feature>
<gene>
    <name evidence="1" type="ORF">METZ01_LOCUS466221</name>
</gene>
<name>A0A383AZX0_9ZZZZ</name>
<accession>A0A383AZX0</accession>
<sequence length="75" mass="8890">DEPVKQLGFFEWLSEITKRPMPLFGPEPDPTTRKRGITNKRISNKLFKETLGFQYNYPTFREGLTKELENWKAMP</sequence>
<organism evidence="1">
    <name type="scientific">marine metagenome</name>
    <dbReference type="NCBI Taxonomy" id="408172"/>
    <lineage>
        <taxon>unclassified sequences</taxon>
        <taxon>metagenomes</taxon>
        <taxon>ecological metagenomes</taxon>
    </lineage>
</organism>